<keyword evidence="1" id="KW-0812">Transmembrane</keyword>
<reference evidence="3" key="1">
    <citation type="submission" date="2022-10" db="EMBL/GenBank/DDBJ databases">
        <title>Genome assembly of Pristionchus species.</title>
        <authorList>
            <person name="Yoshida K."/>
            <person name="Sommer R.J."/>
        </authorList>
    </citation>
    <scope>NUCLEOTIDE SEQUENCE [LARGE SCALE GENOMIC DNA]</scope>
    <source>
        <strain evidence="3">RS5460</strain>
    </source>
</reference>
<keyword evidence="3" id="KW-1185">Reference proteome</keyword>
<keyword evidence="1" id="KW-0472">Membrane</keyword>
<dbReference type="EMBL" id="BTRK01000005">
    <property type="protein sequence ID" value="GMR55186.1"/>
    <property type="molecule type" value="Genomic_DNA"/>
</dbReference>
<gene>
    <name evidence="2" type="ORF">PMAYCL1PPCAC_25381</name>
</gene>
<evidence type="ECO:0000313" key="3">
    <source>
        <dbReference type="Proteomes" id="UP001328107"/>
    </source>
</evidence>
<name>A0AAN5I9P9_9BILA</name>
<accession>A0AAN5I9P9</accession>
<evidence type="ECO:0000313" key="2">
    <source>
        <dbReference type="EMBL" id="GMR55186.1"/>
    </source>
</evidence>
<keyword evidence="1" id="KW-1133">Transmembrane helix</keyword>
<dbReference type="AlphaFoldDB" id="A0AAN5I9P9"/>
<evidence type="ECO:0000256" key="1">
    <source>
        <dbReference type="SAM" id="Phobius"/>
    </source>
</evidence>
<feature type="non-terminal residue" evidence="2">
    <location>
        <position position="87"/>
    </location>
</feature>
<dbReference type="Proteomes" id="UP001328107">
    <property type="component" value="Unassembled WGS sequence"/>
</dbReference>
<feature type="transmembrane region" description="Helical" evidence="1">
    <location>
        <begin position="22"/>
        <end position="43"/>
    </location>
</feature>
<feature type="non-terminal residue" evidence="2">
    <location>
        <position position="1"/>
    </location>
</feature>
<comment type="caution">
    <text evidence="2">The sequence shown here is derived from an EMBL/GenBank/DDBJ whole genome shotgun (WGS) entry which is preliminary data.</text>
</comment>
<feature type="transmembrane region" description="Helical" evidence="1">
    <location>
        <begin position="64"/>
        <end position="83"/>
    </location>
</feature>
<organism evidence="2 3">
    <name type="scientific">Pristionchus mayeri</name>
    <dbReference type="NCBI Taxonomy" id="1317129"/>
    <lineage>
        <taxon>Eukaryota</taxon>
        <taxon>Metazoa</taxon>
        <taxon>Ecdysozoa</taxon>
        <taxon>Nematoda</taxon>
        <taxon>Chromadorea</taxon>
        <taxon>Rhabditida</taxon>
        <taxon>Rhabditina</taxon>
        <taxon>Diplogasteromorpha</taxon>
        <taxon>Diplogasteroidea</taxon>
        <taxon>Neodiplogasteridae</taxon>
        <taxon>Pristionchus</taxon>
    </lineage>
</organism>
<protein>
    <submittedName>
        <fullName evidence="2">Uncharacterized protein</fullName>
    </submittedName>
</protein>
<sequence>FVPNANGTLVFYVPPGVIESNASQSAIIGALGTLFCASCYFLILYQLLIARHNGNITDAHEKTLTLVVGFLIVSLCTMTAYFLTVAL</sequence>
<proteinExistence type="predicted"/>